<dbReference type="AlphaFoldDB" id="A0A5D4NM93"/>
<dbReference type="SUPFAM" id="SSF55811">
    <property type="entry name" value="Nudix"/>
    <property type="match status" value="1"/>
</dbReference>
<dbReference type="Gene3D" id="3.90.79.10">
    <property type="entry name" value="Nucleoside Triphosphate Pyrophosphohydrolase"/>
    <property type="match status" value="1"/>
</dbReference>
<evidence type="ECO:0000313" key="3">
    <source>
        <dbReference type="Proteomes" id="UP000322267"/>
    </source>
</evidence>
<dbReference type="EMBL" id="VTEI01000013">
    <property type="protein sequence ID" value="TYS14496.1"/>
    <property type="molecule type" value="Genomic_DNA"/>
</dbReference>
<comment type="caution">
    <text evidence="2">The sequence shown here is derived from an EMBL/GenBank/DDBJ whole genome shotgun (WGS) entry which is preliminary data.</text>
</comment>
<accession>A0A5D4NM93</accession>
<evidence type="ECO:0000313" key="2">
    <source>
        <dbReference type="EMBL" id="TYS14496.1"/>
    </source>
</evidence>
<reference evidence="2 3" key="1">
    <citation type="submission" date="2019-08" db="EMBL/GenBank/DDBJ databases">
        <title>Bacillus genomes from the desert of Cuatro Cienegas, Coahuila.</title>
        <authorList>
            <person name="Olmedo-Alvarez G."/>
        </authorList>
    </citation>
    <scope>NUCLEOTIDE SEQUENCE [LARGE SCALE GENOMIC DNA]</scope>
    <source>
        <strain evidence="2 3">CH34_1T</strain>
    </source>
</reference>
<dbReference type="RefSeq" id="WP_148941583.1">
    <property type="nucleotide sequence ID" value="NZ_VTEI01000013.1"/>
</dbReference>
<name>A0A5D4NM93_9BACI</name>
<feature type="domain" description="Nudix hydrolase" evidence="1">
    <location>
        <begin position="29"/>
        <end position="168"/>
    </location>
</feature>
<dbReference type="GO" id="GO:0003824">
    <property type="term" value="F:catalytic activity"/>
    <property type="evidence" value="ECO:0007669"/>
    <property type="project" value="UniProtKB-ARBA"/>
</dbReference>
<dbReference type="CDD" id="cd04692">
    <property type="entry name" value="NUDIX_Hydrolase"/>
    <property type="match status" value="1"/>
</dbReference>
<dbReference type="OrthoDB" id="9780586at2"/>
<dbReference type="PANTHER" id="PTHR10885:SF0">
    <property type="entry name" value="ISOPENTENYL-DIPHOSPHATE DELTA-ISOMERASE"/>
    <property type="match status" value="1"/>
</dbReference>
<organism evidence="2 3">
    <name type="scientific">Rossellomorea vietnamensis</name>
    <dbReference type="NCBI Taxonomy" id="218284"/>
    <lineage>
        <taxon>Bacteria</taxon>
        <taxon>Bacillati</taxon>
        <taxon>Bacillota</taxon>
        <taxon>Bacilli</taxon>
        <taxon>Bacillales</taxon>
        <taxon>Bacillaceae</taxon>
        <taxon>Rossellomorea</taxon>
    </lineage>
</organism>
<dbReference type="Proteomes" id="UP000322267">
    <property type="component" value="Unassembled WGS sequence"/>
</dbReference>
<dbReference type="Pfam" id="PF00293">
    <property type="entry name" value="NUDIX"/>
    <property type="match status" value="1"/>
</dbReference>
<dbReference type="InterPro" id="IPR000086">
    <property type="entry name" value="NUDIX_hydrolase_dom"/>
</dbReference>
<dbReference type="PROSITE" id="PS51462">
    <property type="entry name" value="NUDIX"/>
    <property type="match status" value="1"/>
</dbReference>
<gene>
    <name evidence="2" type="ORF">FZC78_18610</name>
</gene>
<proteinExistence type="predicted"/>
<dbReference type="InterPro" id="IPR015797">
    <property type="entry name" value="NUDIX_hydrolase-like_dom_sf"/>
</dbReference>
<evidence type="ECO:0000259" key="1">
    <source>
        <dbReference type="PROSITE" id="PS51462"/>
    </source>
</evidence>
<protein>
    <submittedName>
        <fullName evidence="2">NUDIX domain-containing protein</fullName>
    </submittedName>
</protein>
<dbReference type="PANTHER" id="PTHR10885">
    <property type="entry name" value="ISOPENTENYL-DIPHOSPHATE DELTA-ISOMERASE"/>
    <property type="match status" value="1"/>
</dbReference>
<sequence>MEKETLTIFNNEGVPIGTAPRDEVHQKGYWHETFHCWFIERKEGSCYLYFQLRSLKKKDYPNLLDITAAGHILSHETFEEGIREVREETGIEVSFADLVPVGIIPYEVTTENFIDRERARLFLYEFTGSMEDFSLEEEEVCGIFRAEFDQFEKLIDGGIENIHLKGFQITFDGKREKKVLIAKKKDFVPHENSYYQAVLENIRKYIER</sequence>